<keyword evidence="4 10" id="KW-0732">Signal</keyword>
<evidence type="ECO:0000256" key="4">
    <source>
        <dbReference type="ARBA" id="ARBA00022729"/>
    </source>
</evidence>
<feature type="region of interest" description="Disordered" evidence="8">
    <location>
        <begin position="187"/>
        <end position="206"/>
    </location>
</feature>
<accession>A0AAV9X0V9</accession>
<comment type="caution">
    <text evidence="12">The sequence shown here is derived from an EMBL/GenBank/DDBJ whole genome shotgun (WGS) entry which is preliminary data.</text>
</comment>
<keyword evidence="9" id="KW-0812">Transmembrane</keyword>
<keyword evidence="2" id="KW-1003">Cell membrane</keyword>
<evidence type="ECO:0000256" key="10">
    <source>
        <dbReference type="SAM" id="SignalP"/>
    </source>
</evidence>
<dbReference type="PANTHER" id="PTHR34992">
    <property type="entry name" value="HYPHAL ANASTAMOSIS-7 PROTEIN"/>
    <property type="match status" value="1"/>
</dbReference>
<dbReference type="GO" id="GO:0005886">
    <property type="term" value="C:plasma membrane"/>
    <property type="evidence" value="ECO:0007669"/>
    <property type="project" value="UniProtKB-SubCell"/>
</dbReference>
<feature type="transmembrane region" description="Helical" evidence="9">
    <location>
        <begin position="214"/>
        <end position="236"/>
    </location>
</feature>
<evidence type="ECO:0000256" key="3">
    <source>
        <dbReference type="ARBA" id="ARBA00022622"/>
    </source>
</evidence>
<evidence type="ECO:0000256" key="2">
    <source>
        <dbReference type="ARBA" id="ARBA00022475"/>
    </source>
</evidence>
<keyword evidence="7" id="KW-0449">Lipoprotein</keyword>
<dbReference type="CDD" id="cd21176">
    <property type="entry name" value="LPMO_auxiliary-like"/>
    <property type="match status" value="1"/>
</dbReference>
<evidence type="ECO:0000259" key="11">
    <source>
        <dbReference type="Pfam" id="PF20238"/>
    </source>
</evidence>
<feature type="chain" id="PRO_5043530314" description="Copper acquisition factor BIM1-like domain-containing protein" evidence="10">
    <location>
        <begin position="22"/>
        <end position="266"/>
    </location>
</feature>
<evidence type="ECO:0000256" key="1">
    <source>
        <dbReference type="ARBA" id="ARBA00004609"/>
    </source>
</evidence>
<dbReference type="GO" id="GO:0098552">
    <property type="term" value="C:side of membrane"/>
    <property type="evidence" value="ECO:0007669"/>
    <property type="project" value="UniProtKB-KW"/>
</dbReference>
<keyword evidence="3" id="KW-0336">GPI-anchor</keyword>
<proteinExistence type="predicted"/>
<sequence>MLHKTLYFLAALSAIVAPTVAEVHGEGDEGTIMGPVAFLWPENRPWSAAEDNTAPCGSASGPTNRTDFPLIGGAVALSIADDAWNVEFRIAYGNDPKSQGDFQTFVSAKISEIEAGHQCYKAPTISTVASGSNATIQLEYWSNDSGRNESFFACADVTLVSATAFTESIPCFNVTASEFEAPQTTETVVSQPPEQTSTPVTAPADTGLTSGQKAGIAVGSIIGASLIIGIAAFFALRKRTQPADNEAAPYMAQTKAAHSVESVPRQ</sequence>
<evidence type="ECO:0000313" key="12">
    <source>
        <dbReference type="EMBL" id="KAK6532030.1"/>
    </source>
</evidence>
<dbReference type="InterPro" id="IPR046936">
    <property type="entry name" value="BIM1-like"/>
</dbReference>
<dbReference type="EMBL" id="JAVHJO010000012">
    <property type="protein sequence ID" value="KAK6532030.1"/>
    <property type="molecule type" value="Genomic_DNA"/>
</dbReference>
<protein>
    <recommendedName>
        <fullName evidence="11">Copper acquisition factor BIM1-like domain-containing protein</fullName>
    </recommendedName>
</protein>
<keyword evidence="9" id="KW-1133">Transmembrane helix</keyword>
<reference evidence="12 13" key="1">
    <citation type="submission" date="2019-10" db="EMBL/GenBank/DDBJ databases">
        <authorList>
            <person name="Palmer J.M."/>
        </authorList>
    </citation>
    <scope>NUCLEOTIDE SEQUENCE [LARGE SCALE GENOMIC DNA]</scope>
    <source>
        <strain evidence="12 13">TWF694</strain>
    </source>
</reference>
<dbReference type="Pfam" id="PF20238">
    <property type="entry name" value="BIM1-like_dom"/>
    <property type="match status" value="1"/>
</dbReference>
<feature type="signal peptide" evidence="10">
    <location>
        <begin position="1"/>
        <end position="21"/>
    </location>
</feature>
<dbReference type="PANTHER" id="PTHR34992:SF5">
    <property type="entry name" value="ANCHORED PROTEIN, PUTATIVE (AFU_ORTHOLOGUE AFUA_6G02800)-RELATED"/>
    <property type="match status" value="1"/>
</dbReference>
<evidence type="ECO:0000256" key="9">
    <source>
        <dbReference type="SAM" id="Phobius"/>
    </source>
</evidence>
<evidence type="ECO:0000256" key="8">
    <source>
        <dbReference type="SAM" id="MobiDB-lite"/>
    </source>
</evidence>
<gene>
    <name evidence="12" type="ORF">TWF694_003193</name>
</gene>
<evidence type="ECO:0000256" key="7">
    <source>
        <dbReference type="ARBA" id="ARBA00023288"/>
    </source>
</evidence>
<organism evidence="12 13">
    <name type="scientific">Orbilia ellipsospora</name>
    <dbReference type="NCBI Taxonomy" id="2528407"/>
    <lineage>
        <taxon>Eukaryota</taxon>
        <taxon>Fungi</taxon>
        <taxon>Dikarya</taxon>
        <taxon>Ascomycota</taxon>
        <taxon>Pezizomycotina</taxon>
        <taxon>Orbiliomycetes</taxon>
        <taxon>Orbiliales</taxon>
        <taxon>Orbiliaceae</taxon>
        <taxon>Orbilia</taxon>
    </lineage>
</organism>
<keyword evidence="5 9" id="KW-0472">Membrane</keyword>
<name>A0AAV9X0V9_9PEZI</name>
<dbReference type="AlphaFoldDB" id="A0AAV9X0V9"/>
<dbReference type="InterPro" id="IPR046530">
    <property type="entry name" value="BIM1-like_dom"/>
</dbReference>
<evidence type="ECO:0000313" key="13">
    <source>
        <dbReference type="Proteomes" id="UP001365542"/>
    </source>
</evidence>
<keyword evidence="6" id="KW-0325">Glycoprotein</keyword>
<evidence type="ECO:0000256" key="6">
    <source>
        <dbReference type="ARBA" id="ARBA00023180"/>
    </source>
</evidence>
<keyword evidence="13" id="KW-1185">Reference proteome</keyword>
<comment type="subcellular location">
    <subcellularLocation>
        <location evidence="1">Cell membrane</location>
        <topology evidence="1">Lipid-anchor</topology>
        <topology evidence="1">GPI-anchor</topology>
    </subcellularLocation>
</comment>
<feature type="compositionally biased region" description="Polar residues" evidence="8">
    <location>
        <begin position="187"/>
        <end position="200"/>
    </location>
</feature>
<feature type="domain" description="Copper acquisition factor BIM1-like" evidence="11">
    <location>
        <begin position="33"/>
        <end position="175"/>
    </location>
</feature>
<evidence type="ECO:0000256" key="5">
    <source>
        <dbReference type="ARBA" id="ARBA00023136"/>
    </source>
</evidence>
<dbReference type="Proteomes" id="UP001365542">
    <property type="component" value="Unassembled WGS sequence"/>
</dbReference>